<reference evidence="1 2" key="1">
    <citation type="submission" date="2024-03" db="EMBL/GenBank/DDBJ databases">
        <title>Adaptation during the transition from Ophiocordyceps entomopathogen to insect associate is accompanied by gene loss and intensified selection.</title>
        <authorList>
            <person name="Ward C.M."/>
            <person name="Onetto C.A."/>
            <person name="Borneman A.R."/>
        </authorList>
    </citation>
    <scope>NUCLEOTIDE SEQUENCE [LARGE SCALE GENOMIC DNA]</scope>
    <source>
        <strain evidence="1">AWRI1</strain>
        <tissue evidence="1">Single Adult Female</tissue>
    </source>
</reference>
<protein>
    <submittedName>
        <fullName evidence="1">Uncharacterized protein</fullName>
    </submittedName>
</protein>
<proteinExistence type="predicted"/>
<sequence>MLRLSWDKIDTRHTFKQQPVTLCKSQRCVPFIEMRAYTYIYMYTEQNFEENMTKYKKWSLEKVATLLRIKFPHSFILVVRPNRYDDSFSCYDNFVRSNRIGVPSFNECHNALTHFRILLKSVEQYQPLQEAVPKDELTRICSQHRFKLIGFSKGCVVLNQFVHEFHHLQNNFNQEDSAVVSRIDEMYFLDAGHAGSSNIWVTDAVLLRTLSSLGIKIHVHVTPYQVNCTRRKWIGKEEKIFTKTLQDLNANLVRHIHFEDKPPSIDYHFELLNVFT</sequence>
<name>A0AAN9U280_9HEMI</name>
<dbReference type="InterPro" id="IPR018881">
    <property type="entry name" value="C2orf69_mit"/>
</dbReference>
<dbReference type="PANTHER" id="PTHR31296">
    <property type="entry name" value="UPF0565 PROTEIN C2ORF69"/>
    <property type="match status" value="1"/>
</dbReference>
<dbReference type="PANTHER" id="PTHR31296:SF1">
    <property type="entry name" value="MITOCHONDRIAL PROTEIN C2ORF69"/>
    <property type="match status" value="1"/>
</dbReference>
<dbReference type="EMBL" id="JBBCAQ010000006">
    <property type="protein sequence ID" value="KAK7603053.1"/>
    <property type="molecule type" value="Genomic_DNA"/>
</dbReference>
<dbReference type="Pfam" id="PF10561">
    <property type="entry name" value="C2orf69"/>
    <property type="match status" value="2"/>
</dbReference>
<gene>
    <name evidence="1" type="ORF">V9T40_003052</name>
</gene>
<keyword evidence="2" id="KW-1185">Reference proteome</keyword>
<dbReference type="GO" id="GO:0005739">
    <property type="term" value="C:mitochondrion"/>
    <property type="evidence" value="ECO:0007669"/>
    <property type="project" value="TreeGrafter"/>
</dbReference>
<organism evidence="1 2">
    <name type="scientific">Parthenolecanium corni</name>
    <dbReference type="NCBI Taxonomy" id="536013"/>
    <lineage>
        <taxon>Eukaryota</taxon>
        <taxon>Metazoa</taxon>
        <taxon>Ecdysozoa</taxon>
        <taxon>Arthropoda</taxon>
        <taxon>Hexapoda</taxon>
        <taxon>Insecta</taxon>
        <taxon>Pterygota</taxon>
        <taxon>Neoptera</taxon>
        <taxon>Paraneoptera</taxon>
        <taxon>Hemiptera</taxon>
        <taxon>Sternorrhyncha</taxon>
        <taxon>Coccoidea</taxon>
        <taxon>Coccidae</taxon>
        <taxon>Parthenolecanium</taxon>
    </lineage>
</organism>
<dbReference type="AlphaFoldDB" id="A0AAN9U280"/>
<evidence type="ECO:0000313" key="2">
    <source>
        <dbReference type="Proteomes" id="UP001367676"/>
    </source>
</evidence>
<dbReference type="Proteomes" id="UP001367676">
    <property type="component" value="Unassembled WGS sequence"/>
</dbReference>
<comment type="caution">
    <text evidence="1">The sequence shown here is derived from an EMBL/GenBank/DDBJ whole genome shotgun (WGS) entry which is preliminary data.</text>
</comment>
<evidence type="ECO:0000313" key="1">
    <source>
        <dbReference type="EMBL" id="KAK7603053.1"/>
    </source>
</evidence>
<accession>A0AAN9U280</accession>